<feature type="region of interest" description="Disordered" evidence="5">
    <location>
        <begin position="792"/>
        <end position="818"/>
    </location>
</feature>
<dbReference type="PRINTS" id="PR00301">
    <property type="entry name" value="HEATSHOCK70"/>
</dbReference>
<keyword evidence="7" id="KW-1185">Reference proteome</keyword>
<comment type="similarity">
    <text evidence="4">Belongs to the heat shock protein 70 (TC 1.A.33) family. HSP110/SSE subfamily.</text>
</comment>
<keyword evidence="1" id="KW-0547">Nucleotide-binding</keyword>
<dbReference type="GO" id="GO:0005634">
    <property type="term" value="C:nucleus"/>
    <property type="evidence" value="ECO:0007669"/>
    <property type="project" value="TreeGrafter"/>
</dbReference>
<dbReference type="FunFam" id="3.90.640.10:FF:000004">
    <property type="entry name" value="Heat shock 70 kDa protein 4"/>
    <property type="match status" value="1"/>
</dbReference>
<keyword evidence="3" id="KW-0143">Chaperone</keyword>
<dbReference type="GO" id="GO:0140662">
    <property type="term" value="F:ATP-dependent protein folding chaperone"/>
    <property type="evidence" value="ECO:0007669"/>
    <property type="project" value="InterPro"/>
</dbReference>
<dbReference type="InterPro" id="IPR029048">
    <property type="entry name" value="HSP70_C_sf"/>
</dbReference>
<dbReference type="AlphaFoldDB" id="A0AAQ3TVI1"/>
<dbReference type="FunFam" id="1.20.1270.10:FF:000002">
    <property type="entry name" value="Heat shock 70 kDa protein 4"/>
    <property type="match status" value="1"/>
</dbReference>
<evidence type="ECO:0008006" key="8">
    <source>
        <dbReference type="Google" id="ProtNLM"/>
    </source>
</evidence>
<protein>
    <recommendedName>
        <fullName evidence="8">Heat shock 70 kDa protein 16</fullName>
    </recommendedName>
</protein>
<dbReference type="PANTHER" id="PTHR45639:SF10">
    <property type="entry name" value="HEAT SHOCK 70 KDA PROTEIN 16 ISOFORM X1"/>
    <property type="match status" value="1"/>
</dbReference>
<dbReference type="Gene3D" id="1.20.1270.10">
    <property type="match status" value="1"/>
</dbReference>
<dbReference type="GO" id="GO:0005524">
    <property type="term" value="F:ATP binding"/>
    <property type="evidence" value="ECO:0007669"/>
    <property type="project" value="UniProtKB-KW"/>
</dbReference>
<dbReference type="SUPFAM" id="SSF53067">
    <property type="entry name" value="Actin-like ATPase domain"/>
    <property type="match status" value="2"/>
</dbReference>
<dbReference type="Gene3D" id="3.30.420.40">
    <property type="match status" value="2"/>
</dbReference>
<feature type="compositionally biased region" description="Basic and acidic residues" evidence="5">
    <location>
        <begin position="804"/>
        <end position="818"/>
    </location>
</feature>
<proteinExistence type="inferred from homology"/>
<evidence type="ECO:0000256" key="5">
    <source>
        <dbReference type="SAM" id="MobiDB-lite"/>
    </source>
</evidence>
<dbReference type="InterPro" id="IPR043129">
    <property type="entry name" value="ATPase_NBD"/>
</dbReference>
<evidence type="ECO:0000313" key="7">
    <source>
        <dbReference type="Proteomes" id="UP001341281"/>
    </source>
</evidence>
<dbReference type="PANTHER" id="PTHR45639">
    <property type="entry name" value="HSC70CB, ISOFORM G-RELATED"/>
    <property type="match status" value="1"/>
</dbReference>
<name>A0AAQ3TVI1_PASNO</name>
<dbReference type="Proteomes" id="UP001341281">
    <property type="component" value="Chromosome 06"/>
</dbReference>
<dbReference type="EMBL" id="CP144750">
    <property type="protein sequence ID" value="WVZ78907.1"/>
    <property type="molecule type" value="Genomic_DNA"/>
</dbReference>
<keyword evidence="2" id="KW-0067">ATP-binding</keyword>
<evidence type="ECO:0000313" key="6">
    <source>
        <dbReference type="EMBL" id="WVZ78907.1"/>
    </source>
</evidence>
<feature type="compositionally biased region" description="Basic residues" evidence="5">
    <location>
        <begin position="51"/>
        <end position="61"/>
    </location>
</feature>
<dbReference type="SUPFAM" id="SSF100920">
    <property type="entry name" value="Heat shock protein 70kD (HSP70), peptide-binding domain"/>
    <property type="match status" value="1"/>
</dbReference>
<dbReference type="SUPFAM" id="SSF100934">
    <property type="entry name" value="Heat shock protein 70kD (HSP70), C-terminal subdomain"/>
    <property type="match status" value="1"/>
</dbReference>
<dbReference type="Gene3D" id="3.30.30.30">
    <property type="match status" value="1"/>
</dbReference>
<dbReference type="InterPro" id="IPR013126">
    <property type="entry name" value="Hsp_70_fam"/>
</dbReference>
<evidence type="ECO:0000256" key="3">
    <source>
        <dbReference type="ARBA" id="ARBA00023186"/>
    </source>
</evidence>
<evidence type="ECO:0000256" key="2">
    <source>
        <dbReference type="ARBA" id="ARBA00022840"/>
    </source>
</evidence>
<dbReference type="InterPro" id="IPR029047">
    <property type="entry name" value="HSP70_peptide-bd_sf"/>
</dbReference>
<reference evidence="6 7" key="1">
    <citation type="submission" date="2024-02" db="EMBL/GenBank/DDBJ databases">
        <title>High-quality chromosome-scale genome assembly of Pensacola bahiagrass (Paspalum notatum Flugge var. saurae).</title>
        <authorList>
            <person name="Vega J.M."/>
            <person name="Podio M."/>
            <person name="Orjuela J."/>
            <person name="Siena L.A."/>
            <person name="Pessino S.C."/>
            <person name="Combes M.C."/>
            <person name="Mariac C."/>
            <person name="Albertini E."/>
            <person name="Pupilli F."/>
            <person name="Ortiz J.P.A."/>
            <person name="Leblanc O."/>
        </authorList>
    </citation>
    <scope>NUCLEOTIDE SEQUENCE [LARGE SCALE GENOMIC DNA]</scope>
    <source>
        <strain evidence="6">R1</strain>
        <tissue evidence="6">Leaf</tissue>
    </source>
</reference>
<feature type="compositionally biased region" description="Low complexity" evidence="5">
    <location>
        <begin position="23"/>
        <end position="40"/>
    </location>
</feature>
<evidence type="ECO:0000256" key="1">
    <source>
        <dbReference type="ARBA" id="ARBA00022741"/>
    </source>
</evidence>
<dbReference type="Pfam" id="PF00012">
    <property type="entry name" value="HSP70"/>
    <property type="match status" value="1"/>
</dbReference>
<dbReference type="Gene3D" id="2.60.34.10">
    <property type="entry name" value="Substrate Binding Domain Of DNAk, Chain A, domain 1"/>
    <property type="match status" value="1"/>
</dbReference>
<feature type="region of interest" description="Disordered" evidence="5">
    <location>
        <begin position="1"/>
        <end position="67"/>
    </location>
</feature>
<dbReference type="GO" id="GO:0005829">
    <property type="term" value="C:cytosol"/>
    <property type="evidence" value="ECO:0007669"/>
    <property type="project" value="TreeGrafter"/>
</dbReference>
<sequence length="818" mass="89867">MPRPHLSMTKRVSHLGVRGPTVPSGSPARSSPPLRLPIPIHRVASQIAAKRSARPPHSHHRSNPEPAAMSVVGFDVGNDTLVAAAARQRGIDVLLNAESKRESPAAVAFSHNARLIGSHAASASASHAPFSSVKRLLVAATGRDPSLLRDLPRLPFPVSADGAGRALVHADHMGRRIALSPTHLLSMLLAYLKQLAEADLGGAPVAECVISVPCYFTQAQRRAYLDAAAVAGLRPLRLMHDLVATALGYGLYRSDLGGAGGATYVSFVDVGQCDTQVAVVAFDGPGMKVLSHGFDADLGGRDFDEVLFEHFAEEFGERYRIDVKGNVKASMRLRAACEKAKKVLSANAEAVVSVECLMEEKDVRGAIRREEFEKLCAGLLERVVEPCKRAMADSGIGLERLHSVELVGSGSRVPAIAKVLAGFFRKEPSRTLNASECVARGCALQCAMLSPTFRVRDYEVQDAIPASVGFCTSEGPMSTLSSHALFRRGLPFPSSKIINLHKNGGFSFDAYYVDGNELPPGASTKIGSFQIGPFQAHTEACKVKVKIHLNLHGLISVKSAALIDDYQRHANSADHMEVDSSGDDMGDSSRDDMSIKRQYLPITEYINGAMSEQELLDAQEQEQQLTDQDKLMERTKDRKNALESYVYDTRNKLSERYRSFVTDSEREEISVNLQQTEDWLYEEGDEETEAVYSSKLEELKKLVDPIEHRCKDDEVRAEAMRELLKCIADHRMTAKSLSTPERNAVDNECSKAEQWLREASQVQESLPKNVDPVLWYHEIKNKEHELDMLCRSRARHKGSPARMDGTRGSDHMATPDRD</sequence>
<organism evidence="6 7">
    <name type="scientific">Paspalum notatum var. saurae</name>
    <dbReference type="NCBI Taxonomy" id="547442"/>
    <lineage>
        <taxon>Eukaryota</taxon>
        <taxon>Viridiplantae</taxon>
        <taxon>Streptophyta</taxon>
        <taxon>Embryophyta</taxon>
        <taxon>Tracheophyta</taxon>
        <taxon>Spermatophyta</taxon>
        <taxon>Magnoliopsida</taxon>
        <taxon>Liliopsida</taxon>
        <taxon>Poales</taxon>
        <taxon>Poaceae</taxon>
        <taxon>PACMAD clade</taxon>
        <taxon>Panicoideae</taxon>
        <taxon>Andropogonodae</taxon>
        <taxon>Paspaleae</taxon>
        <taxon>Paspalinae</taxon>
        <taxon>Paspalum</taxon>
    </lineage>
</organism>
<accession>A0AAQ3TVI1</accession>
<dbReference type="Gene3D" id="3.90.640.10">
    <property type="entry name" value="Actin, Chain A, domain 4"/>
    <property type="match status" value="1"/>
</dbReference>
<gene>
    <name evidence="6" type="ORF">U9M48_026551</name>
</gene>
<evidence type="ECO:0000256" key="4">
    <source>
        <dbReference type="ARBA" id="ARBA00061090"/>
    </source>
</evidence>